<dbReference type="EMBL" id="LQPY01000023">
    <property type="protein sequence ID" value="ORX03319.1"/>
    <property type="molecule type" value="Genomic_DNA"/>
</dbReference>
<accession>A0A024K6S5</accession>
<dbReference type="OrthoDB" id="4713102at2"/>
<reference evidence="1" key="1">
    <citation type="journal article" date="2014" name="Genome Announc.">
        <title>Draft Genome Sequence of Mycobacterium triplex DSM 44626.</title>
        <authorList>
            <person name="Sassi M."/>
            <person name="Croce O."/>
            <person name="Robert C."/>
            <person name="Raoult D."/>
            <person name="Drancourt M."/>
        </authorList>
    </citation>
    <scope>NUCLEOTIDE SEQUENCE [LARGE SCALE GENOMIC DNA]</scope>
    <source>
        <strain evidence="1">DSM 44626</strain>
    </source>
</reference>
<reference evidence="2 3" key="3">
    <citation type="submission" date="2016-01" db="EMBL/GenBank/DDBJ databases">
        <title>The new phylogeny of the genus Mycobacterium.</title>
        <authorList>
            <person name="Tarcisio F."/>
            <person name="Conor M."/>
            <person name="Antonella G."/>
            <person name="Elisabetta G."/>
            <person name="Giulia F.S."/>
            <person name="Sara T."/>
            <person name="Anna F."/>
            <person name="Clotilde B."/>
            <person name="Roberto B."/>
            <person name="Veronica D.S."/>
            <person name="Fabio R."/>
            <person name="Monica P."/>
            <person name="Olivier J."/>
            <person name="Enrico T."/>
            <person name="Nicola S."/>
        </authorList>
    </citation>
    <scope>NUCLEOTIDE SEQUENCE [LARGE SCALE GENOMIC DNA]</scope>
    <source>
        <strain evidence="2 3">DSM 44626</strain>
    </source>
</reference>
<dbReference type="Proteomes" id="UP000193710">
    <property type="component" value="Unassembled WGS sequence"/>
</dbReference>
<dbReference type="STRING" id="47839.BN973_05595"/>
<dbReference type="HOGENOM" id="CLU_1137076_0_0_11"/>
<protein>
    <submittedName>
        <fullName evidence="1">Uncharacterized protein</fullName>
    </submittedName>
</protein>
<evidence type="ECO:0000313" key="1">
    <source>
        <dbReference type="EMBL" id="CDO91188.1"/>
    </source>
</evidence>
<reference evidence="1" key="2">
    <citation type="submission" date="2014-04" db="EMBL/GenBank/DDBJ databases">
        <authorList>
            <person name="Urmite Genomes U."/>
        </authorList>
    </citation>
    <scope>NUCLEOTIDE SEQUENCE</scope>
    <source>
        <strain evidence="1">DSM 44626</strain>
    </source>
</reference>
<organism evidence="1">
    <name type="scientific">Mycobacterium triplex</name>
    <dbReference type="NCBI Taxonomy" id="47839"/>
    <lineage>
        <taxon>Bacteria</taxon>
        <taxon>Bacillati</taxon>
        <taxon>Actinomycetota</taxon>
        <taxon>Actinomycetes</taxon>
        <taxon>Mycobacteriales</taxon>
        <taxon>Mycobacteriaceae</taxon>
        <taxon>Mycobacterium</taxon>
        <taxon>Mycobacterium simiae complex</taxon>
    </lineage>
</organism>
<dbReference type="EMBL" id="HG964447">
    <property type="protein sequence ID" value="CDO91188.1"/>
    <property type="molecule type" value="Genomic_DNA"/>
</dbReference>
<name>A0A024K6S5_9MYCO</name>
<proteinExistence type="predicted"/>
<dbReference type="RefSeq" id="WP_036473353.1">
    <property type="nucleotide sequence ID" value="NZ_HG964447.1"/>
</dbReference>
<dbReference type="eggNOG" id="ENOG5031XGR">
    <property type="taxonomic scope" value="Bacteria"/>
</dbReference>
<evidence type="ECO:0000313" key="3">
    <source>
        <dbReference type="Proteomes" id="UP000193710"/>
    </source>
</evidence>
<gene>
    <name evidence="2" type="ORF">AWC29_01265</name>
    <name evidence="1" type="ORF">BN973_05595</name>
</gene>
<sequence length="243" mass="26798">MKLPHALGHRPTPQMPSLAGFEPCFAPIPTSRIKQPAQAVRPVYWWTTELRRRGDLLLGVHFDANQLAARVSVRLASYRLVEVVRSNDHNPALPHDVPTLLAEAVWRLGALGWTEQLDELLDLLRGLGLMNAPAPIRKCVAPIPGRVCQPDRGVRIAYWWALALLRQGWQLHACGEDVARFGFVAEIPAPDGEPRLVVYPGDMAPDGTEAAALANHLVRLSTRQRQLVRQAIADPAAGEGRIL</sequence>
<dbReference type="Proteomes" id="UP000028880">
    <property type="component" value="Unassembled WGS sequence"/>
</dbReference>
<evidence type="ECO:0000313" key="2">
    <source>
        <dbReference type="EMBL" id="ORX03319.1"/>
    </source>
</evidence>
<dbReference type="AlphaFoldDB" id="A0A024K6S5"/>
<keyword evidence="3" id="KW-1185">Reference proteome</keyword>